<gene>
    <name evidence="2" type="ORF">ACE1CI_21270</name>
</gene>
<proteinExistence type="predicted"/>
<keyword evidence="3" id="KW-1185">Reference proteome</keyword>
<evidence type="ECO:0000313" key="2">
    <source>
        <dbReference type="EMBL" id="MFB2895443.1"/>
    </source>
</evidence>
<name>A0ABV4XW24_9CYAN</name>
<dbReference type="InterPro" id="IPR014971">
    <property type="entry name" value="KGK"/>
</dbReference>
<organism evidence="2 3">
    <name type="scientific">Floridaenema flaviceps BLCC-F50</name>
    <dbReference type="NCBI Taxonomy" id="3153642"/>
    <lineage>
        <taxon>Bacteria</taxon>
        <taxon>Bacillati</taxon>
        <taxon>Cyanobacteriota</taxon>
        <taxon>Cyanophyceae</taxon>
        <taxon>Oscillatoriophycideae</taxon>
        <taxon>Aerosakkonematales</taxon>
        <taxon>Aerosakkonemataceae</taxon>
        <taxon>Floridanema</taxon>
        <taxon>Floridanema flaviceps</taxon>
    </lineage>
</organism>
<reference evidence="2 3" key="1">
    <citation type="submission" date="2024-09" db="EMBL/GenBank/DDBJ databases">
        <title>Floridaenema gen nov. (Aerosakkonemataceae, Aerosakkonematales ord. nov., Cyanobacteria) from benthic tropical and subtropical fresh waters, with the description of four new species.</title>
        <authorList>
            <person name="Moretto J.A."/>
            <person name="Berthold D.E."/>
            <person name="Lefler F.W."/>
            <person name="Huang I.-S."/>
            <person name="Laughinghouse H. IV."/>
        </authorList>
    </citation>
    <scope>NUCLEOTIDE SEQUENCE [LARGE SCALE GENOMIC DNA]</scope>
    <source>
        <strain evidence="2 3">BLCC-F50</strain>
    </source>
</reference>
<evidence type="ECO:0000313" key="3">
    <source>
        <dbReference type="Proteomes" id="UP001576784"/>
    </source>
</evidence>
<dbReference type="Proteomes" id="UP001576784">
    <property type="component" value="Unassembled WGS sequence"/>
</dbReference>
<evidence type="ECO:0000256" key="1">
    <source>
        <dbReference type="SAM" id="MobiDB-lite"/>
    </source>
</evidence>
<feature type="compositionally biased region" description="Basic and acidic residues" evidence="1">
    <location>
        <begin position="91"/>
        <end position="102"/>
    </location>
</feature>
<accession>A0ABV4XW24</accession>
<sequence length="102" mass="11864">MENKFERINLENDVISGISEEIFDGCCTFRGEELLQTLKEIFNPREEEWGFFENGVACKLLKPGKNWQKGKIRITLEFCPDEPTQAPSPLDDLRKQIKETEN</sequence>
<dbReference type="RefSeq" id="WP_413265080.1">
    <property type="nucleotide sequence ID" value="NZ_JBHFNR010000157.1"/>
</dbReference>
<dbReference type="Pfam" id="PF08872">
    <property type="entry name" value="KGK"/>
    <property type="match status" value="1"/>
</dbReference>
<protein>
    <submittedName>
        <fullName evidence="2">KGK domain-containing protein</fullName>
    </submittedName>
</protein>
<feature type="region of interest" description="Disordered" evidence="1">
    <location>
        <begin position="83"/>
        <end position="102"/>
    </location>
</feature>
<dbReference type="EMBL" id="JBHFNR010000157">
    <property type="protein sequence ID" value="MFB2895443.1"/>
    <property type="molecule type" value="Genomic_DNA"/>
</dbReference>
<comment type="caution">
    <text evidence="2">The sequence shown here is derived from an EMBL/GenBank/DDBJ whole genome shotgun (WGS) entry which is preliminary data.</text>
</comment>